<gene>
    <name evidence="5" type="ORF">BJ997_002915</name>
</gene>
<evidence type="ECO:0000256" key="2">
    <source>
        <dbReference type="ARBA" id="ARBA00022679"/>
    </source>
</evidence>
<keyword evidence="2 5" id="KW-0808">Transferase</keyword>
<dbReference type="GO" id="GO:0016757">
    <property type="term" value="F:glycosyltransferase activity"/>
    <property type="evidence" value="ECO:0007669"/>
    <property type="project" value="UniProtKB-KW"/>
</dbReference>
<name>A0A7W9E471_9MICO</name>
<dbReference type="AlphaFoldDB" id="A0A7W9E471"/>
<protein>
    <submittedName>
        <fullName evidence="5">Glycosyltransferase involved in cell wall biosynthesis</fullName>
    </submittedName>
</protein>
<organism evidence="5 6">
    <name type="scientific">Cryobacterium roopkundense</name>
    <dbReference type="NCBI Taxonomy" id="1001240"/>
    <lineage>
        <taxon>Bacteria</taxon>
        <taxon>Bacillati</taxon>
        <taxon>Actinomycetota</taxon>
        <taxon>Actinomycetes</taxon>
        <taxon>Micrococcales</taxon>
        <taxon>Microbacteriaceae</taxon>
        <taxon>Cryobacterium</taxon>
    </lineage>
</organism>
<dbReference type="RefSeq" id="WP_052542486.1">
    <property type="nucleotide sequence ID" value="NZ_JACHBQ010000001.1"/>
</dbReference>
<dbReference type="InterPro" id="IPR028098">
    <property type="entry name" value="Glyco_trans_4-like_N"/>
</dbReference>
<keyword evidence="1" id="KW-0328">Glycosyltransferase</keyword>
<sequence>MTEPRLRILIITQWFDPEPMFKGLLFAQELQRLGHEVRVLTGFPNYPDGRVYPGYRIRVFQREVMGGIPVLRVPLYPSHDHSAVRRVLNYVSFAVSATVGALLTRRPDVAYVYHPPATVGLPALMLKALKGVPYVYDVQDLWPDTLAATGMLTSPRALRIVTRVMDRIYRGAARIVVLSEGFRQVLVARHVPARRIAVIPNWADEKQIDLRPRAGDRAAQLGFDDTFTITFAGTMGPVQALETVLQAAESLRDEAALRFLLVGGGMEVERLRLEARRRGLDNVVFMPRRRVSEIGEILLLSDALLVHLSDDPLFSITVPSKTQAYLMAGRPILMGVRGDAARIVADAGAGLVFEPQNAVQLDRAVRSLMALSAGERHGMGLAGQAYYRNNMSLASGAWRFSEVLRDASRATRTRPKRRVHHA</sequence>
<dbReference type="Gene3D" id="3.40.50.2000">
    <property type="entry name" value="Glycogen Phosphorylase B"/>
    <property type="match status" value="2"/>
</dbReference>
<dbReference type="PANTHER" id="PTHR12526:SF609">
    <property type="entry name" value="LIPOPOLYSACCHARIDE BIOSYNTHESIS PROTEIN"/>
    <property type="match status" value="1"/>
</dbReference>
<dbReference type="SUPFAM" id="SSF53756">
    <property type="entry name" value="UDP-Glycosyltransferase/glycogen phosphorylase"/>
    <property type="match status" value="1"/>
</dbReference>
<reference evidence="5 6" key="1">
    <citation type="submission" date="2020-08" db="EMBL/GenBank/DDBJ databases">
        <title>Sequencing the genomes of 1000 actinobacteria strains.</title>
        <authorList>
            <person name="Klenk H.-P."/>
        </authorList>
    </citation>
    <scope>NUCLEOTIDE SEQUENCE [LARGE SCALE GENOMIC DNA]</scope>
    <source>
        <strain evidence="5 6">DSM 21065</strain>
    </source>
</reference>
<dbReference type="Proteomes" id="UP000561726">
    <property type="component" value="Unassembled WGS sequence"/>
</dbReference>
<evidence type="ECO:0000313" key="6">
    <source>
        <dbReference type="Proteomes" id="UP000561726"/>
    </source>
</evidence>
<dbReference type="Pfam" id="PF00534">
    <property type="entry name" value="Glycos_transf_1"/>
    <property type="match status" value="1"/>
</dbReference>
<dbReference type="Pfam" id="PF13579">
    <property type="entry name" value="Glyco_trans_4_4"/>
    <property type="match status" value="1"/>
</dbReference>
<feature type="domain" description="Glycosyl transferase family 1" evidence="3">
    <location>
        <begin position="222"/>
        <end position="377"/>
    </location>
</feature>
<proteinExistence type="predicted"/>
<evidence type="ECO:0000256" key="1">
    <source>
        <dbReference type="ARBA" id="ARBA00022676"/>
    </source>
</evidence>
<dbReference type="InterPro" id="IPR001296">
    <property type="entry name" value="Glyco_trans_1"/>
</dbReference>
<evidence type="ECO:0000259" key="3">
    <source>
        <dbReference type="Pfam" id="PF00534"/>
    </source>
</evidence>
<accession>A0A7W9E471</accession>
<evidence type="ECO:0000259" key="4">
    <source>
        <dbReference type="Pfam" id="PF13579"/>
    </source>
</evidence>
<comment type="caution">
    <text evidence="5">The sequence shown here is derived from an EMBL/GenBank/DDBJ whole genome shotgun (WGS) entry which is preliminary data.</text>
</comment>
<dbReference type="OrthoDB" id="3180470at2"/>
<dbReference type="PANTHER" id="PTHR12526">
    <property type="entry name" value="GLYCOSYLTRANSFERASE"/>
    <property type="match status" value="1"/>
</dbReference>
<feature type="domain" description="Glycosyltransferase subfamily 4-like N-terminal" evidence="4">
    <location>
        <begin position="27"/>
        <end position="202"/>
    </location>
</feature>
<dbReference type="EMBL" id="JACHBQ010000001">
    <property type="protein sequence ID" value="MBB5642367.1"/>
    <property type="molecule type" value="Genomic_DNA"/>
</dbReference>
<evidence type="ECO:0000313" key="5">
    <source>
        <dbReference type="EMBL" id="MBB5642367.1"/>
    </source>
</evidence>
<dbReference type="CDD" id="cd03794">
    <property type="entry name" value="GT4_WbuB-like"/>
    <property type="match status" value="1"/>
</dbReference>